<sequence>MSKLIFKTKKPKKGYVNHESFMTHETVNFIDKLPPSETQSEAHKIVQESMWELIKKLKALGYDETRVGFFIHYLDN</sequence>
<dbReference type="Proteomes" id="UP000824721">
    <property type="component" value="Chromosome"/>
</dbReference>
<reference evidence="1" key="1">
    <citation type="submission" date="2020-12" db="EMBL/GenBank/DDBJ databases">
        <title>Genome sequencing of genetic groups of Flavobacterium columnare.</title>
        <authorList>
            <person name="Waldbieser G.C."/>
            <person name="Griffin M.J."/>
            <person name="LaFrentz B.R."/>
        </authorList>
    </citation>
    <scope>NUCLEOTIDE SEQUENCE</scope>
    <source>
        <strain evidence="1">90-106</strain>
    </source>
</reference>
<dbReference type="KEGG" id="fdv:JJC05_01160"/>
<dbReference type="AlphaFoldDB" id="A0A8G0KVB4"/>
<name>A0A8G0KVB4_9FLAO</name>
<protein>
    <submittedName>
        <fullName evidence="1">Uncharacterized protein</fullName>
    </submittedName>
</protein>
<gene>
    <name evidence="1" type="ORF">JJC05_01160</name>
</gene>
<evidence type="ECO:0000313" key="1">
    <source>
        <dbReference type="EMBL" id="QYS89079.1"/>
    </source>
</evidence>
<organism evidence="1">
    <name type="scientific">Flavobacterium columnare</name>
    <dbReference type="NCBI Taxonomy" id="996"/>
    <lineage>
        <taxon>Bacteria</taxon>
        <taxon>Pseudomonadati</taxon>
        <taxon>Bacteroidota</taxon>
        <taxon>Flavobacteriia</taxon>
        <taxon>Flavobacteriales</taxon>
        <taxon>Flavobacteriaceae</taxon>
        <taxon>Flavobacterium</taxon>
    </lineage>
</organism>
<dbReference type="EMBL" id="CP067378">
    <property type="protein sequence ID" value="QYS89079.1"/>
    <property type="molecule type" value="Genomic_DNA"/>
</dbReference>
<accession>A0A8G0KVB4</accession>
<proteinExistence type="predicted"/>